<dbReference type="Gene3D" id="3.40.50.1000">
    <property type="entry name" value="HAD superfamily/HAD-like"/>
    <property type="match status" value="1"/>
</dbReference>
<dbReference type="PANTHER" id="PTHR43611">
    <property type="entry name" value="ALPHA-D-GLUCOSE 1-PHOSPHATE PHOSPHATASE"/>
    <property type="match status" value="1"/>
</dbReference>
<organism evidence="1 2">
    <name type="scientific">Sulfobacillus acidophilus</name>
    <dbReference type="NCBI Taxonomy" id="53633"/>
    <lineage>
        <taxon>Bacteria</taxon>
        <taxon>Bacillati</taxon>
        <taxon>Bacillota</taxon>
        <taxon>Clostridia</taxon>
        <taxon>Eubacteriales</taxon>
        <taxon>Clostridiales Family XVII. Incertae Sedis</taxon>
        <taxon>Sulfobacillus</taxon>
    </lineage>
</organism>
<name>A0A2T2WJS5_9FIRM</name>
<dbReference type="CDD" id="cd02603">
    <property type="entry name" value="HAD_sEH-N_like"/>
    <property type="match status" value="1"/>
</dbReference>
<comment type="caution">
    <text evidence="1">The sequence shown here is derived from an EMBL/GenBank/DDBJ whole genome shotgun (WGS) entry which is preliminary data.</text>
</comment>
<dbReference type="Pfam" id="PF00702">
    <property type="entry name" value="Hydrolase"/>
    <property type="match status" value="1"/>
</dbReference>
<dbReference type="SFLD" id="SFLDS00003">
    <property type="entry name" value="Haloacid_Dehalogenase"/>
    <property type="match status" value="1"/>
</dbReference>
<evidence type="ECO:0000313" key="2">
    <source>
        <dbReference type="Proteomes" id="UP000241848"/>
    </source>
</evidence>
<dbReference type="SFLD" id="SFLDG01129">
    <property type="entry name" value="C1.5:_HAD__Beta-PGM__Phosphata"/>
    <property type="match status" value="1"/>
</dbReference>
<sequence>MPIKTIIVDIGGVVLLENPAFWERLQQEYNAPSNVEALFYGSESPWADCRTGVIDERQYTELVARRLEMEASTLASLRQSLEWEVNRLMVDWLKGCRQGGREVIALSNADFSLEQRLTDFGLFDLFDRVLNSARLGVAKPDPAIYQMALAHTASPAGQCLFIDDRPKNLEAASQLGLKTVLYENFDQFVLEANRLLNVPE</sequence>
<dbReference type="InterPro" id="IPR036412">
    <property type="entry name" value="HAD-like_sf"/>
</dbReference>
<dbReference type="Gene3D" id="1.10.150.240">
    <property type="entry name" value="Putative phosphatase, domain 2"/>
    <property type="match status" value="1"/>
</dbReference>
<proteinExistence type="predicted"/>
<reference evidence="1 2" key="1">
    <citation type="journal article" date="2014" name="BMC Genomics">
        <title>Comparison of environmental and isolate Sulfobacillus genomes reveals diverse carbon, sulfur, nitrogen, and hydrogen metabolisms.</title>
        <authorList>
            <person name="Justice N.B."/>
            <person name="Norman A."/>
            <person name="Brown C.T."/>
            <person name="Singh A."/>
            <person name="Thomas B.C."/>
            <person name="Banfield J.F."/>
        </authorList>
    </citation>
    <scope>NUCLEOTIDE SEQUENCE [LARGE SCALE GENOMIC DNA]</scope>
    <source>
        <strain evidence="1">AMDSBA3</strain>
    </source>
</reference>
<evidence type="ECO:0008006" key="3">
    <source>
        <dbReference type="Google" id="ProtNLM"/>
    </source>
</evidence>
<dbReference type="Proteomes" id="UP000241848">
    <property type="component" value="Unassembled WGS sequence"/>
</dbReference>
<protein>
    <recommendedName>
        <fullName evidence="3">HAD family phosphatase</fullName>
    </recommendedName>
</protein>
<dbReference type="InterPro" id="IPR023214">
    <property type="entry name" value="HAD_sf"/>
</dbReference>
<dbReference type="InterPro" id="IPR006439">
    <property type="entry name" value="HAD-SF_hydro_IA"/>
</dbReference>
<dbReference type="PANTHER" id="PTHR43611:SF3">
    <property type="entry name" value="FLAVIN MONONUCLEOTIDE HYDROLASE 1, CHLOROPLATIC"/>
    <property type="match status" value="1"/>
</dbReference>
<dbReference type="SUPFAM" id="SSF56784">
    <property type="entry name" value="HAD-like"/>
    <property type="match status" value="1"/>
</dbReference>
<gene>
    <name evidence="1" type="ORF">C7B45_06585</name>
</gene>
<accession>A0A2T2WJS5</accession>
<dbReference type="NCBIfam" id="TIGR01509">
    <property type="entry name" value="HAD-SF-IA-v3"/>
    <property type="match status" value="1"/>
</dbReference>
<dbReference type="EMBL" id="PXYV01000016">
    <property type="protein sequence ID" value="PSR22483.1"/>
    <property type="molecule type" value="Genomic_DNA"/>
</dbReference>
<dbReference type="InterPro" id="IPR023198">
    <property type="entry name" value="PGP-like_dom2"/>
</dbReference>
<dbReference type="AlphaFoldDB" id="A0A2T2WJS5"/>
<evidence type="ECO:0000313" key="1">
    <source>
        <dbReference type="EMBL" id="PSR22483.1"/>
    </source>
</evidence>